<feature type="domain" description="Alpha-D-phosphohexomutase alpha/beta/alpha" evidence="8">
    <location>
        <begin position="51"/>
        <end position="194"/>
    </location>
</feature>
<dbReference type="InterPro" id="IPR016066">
    <property type="entry name" value="A-D-PHexomutase_CS"/>
</dbReference>
<dbReference type="Pfam" id="PF02880">
    <property type="entry name" value="PGM_PMM_III"/>
    <property type="match status" value="1"/>
</dbReference>
<dbReference type="InterPro" id="IPR016055">
    <property type="entry name" value="A-D-PHexomutase_a/b/a-I/II/III"/>
</dbReference>
<dbReference type="Gene3D" id="3.30.310.50">
    <property type="entry name" value="Alpha-D-phosphohexomutase, C-terminal domain"/>
    <property type="match status" value="1"/>
</dbReference>
<dbReference type="SUPFAM" id="SSF53738">
    <property type="entry name" value="Phosphoglucomutase, first 3 domains"/>
    <property type="match status" value="3"/>
</dbReference>
<keyword evidence="4 7" id="KW-0479">Metal-binding</keyword>
<dbReference type="AlphaFoldDB" id="A0A4Q2UH85"/>
<comment type="similarity">
    <text evidence="2 7">Belongs to the phosphohexose mutase family.</text>
</comment>
<evidence type="ECO:0000256" key="1">
    <source>
        <dbReference type="ARBA" id="ARBA00001946"/>
    </source>
</evidence>
<evidence type="ECO:0000259" key="8">
    <source>
        <dbReference type="Pfam" id="PF02878"/>
    </source>
</evidence>
<dbReference type="Pfam" id="PF02879">
    <property type="entry name" value="PGM_PMM_II"/>
    <property type="match status" value="1"/>
</dbReference>
<keyword evidence="3" id="KW-0597">Phosphoprotein</keyword>
<dbReference type="Proteomes" id="UP000290407">
    <property type="component" value="Unassembled WGS sequence"/>
</dbReference>
<evidence type="ECO:0000256" key="6">
    <source>
        <dbReference type="ARBA" id="ARBA00023235"/>
    </source>
</evidence>
<dbReference type="Pfam" id="PF02878">
    <property type="entry name" value="PGM_PMM_I"/>
    <property type="match status" value="1"/>
</dbReference>
<evidence type="ECO:0000256" key="2">
    <source>
        <dbReference type="ARBA" id="ARBA00010231"/>
    </source>
</evidence>
<accession>A0A4Q2UH85</accession>
<dbReference type="InterPro" id="IPR005844">
    <property type="entry name" value="A-D-PHexomutase_a/b/a-I"/>
</dbReference>
<evidence type="ECO:0000256" key="5">
    <source>
        <dbReference type="ARBA" id="ARBA00022842"/>
    </source>
</evidence>
<protein>
    <submittedName>
        <fullName evidence="11">Phospho-sugar mutase</fullName>
    </submittedName>
</protein>
<keyword evidence="6" id="KW-0413">Isomerase</keyword>
<evidence type="ECO:0000313" key="12">
    <source>
        <dbReference type="Proteomes" id="UP000290407"/>
    </source>
</evidence>
<dbReference type="InterPro" id="IPR005846">
    <property type="entry name" value="A-D-PHexomutase_a/b/a-III"/>
</dbReference>
<dbReference type="InterPro" id="IPR005845">
    <property type="entry name" value="A-D-PHexomutase_a/b/a-II"/>
</dbReference>
<dbReference type="InterPro" id="IPR005841">
    <property type="entry name" value="Alpha-D-phosphohexomutase_SF"/>
</dbReference>
<dbReference type="SUPFAM" id="SSF55957">
    <property type="entry name" value="Phosphoglucomutase, C-terminal domain"/>
    <property type="match status" value="1"/>
</dbReference>
<reference evidence="11 12" key="1">
    <citation type="submission" date="2019-01" db="EMBL/GenBank/DDBJ databases">
        <title>Spirosoma flava sp. nov., a propanil-degrading bacterium isolated from herbicide-contaminated soil.</title>
        <authorList>
            <person name="Zhang L."/>
            <person name="Jiang J.-D."/>
        </authorList>
    </citation>
    <scope>NUCLEOTIDE SEQUENCE [LARGE SCALE GENOMIC DNA]</scope>
    <source>
        <strain evidence="11 12">TY50</strain>
    </source>
</reference>
<evidence type="ECO:0000256" key="7">
    <source>
        <dbReference type="RuleBase" id="RU004326"/>
    </source>
</evidence>
<feature type="domain" description="Alpha-D-phosphohexomutase alpha/beta/alpha" evidence="10">
    <location>
        <begin position="332"/>
        <end position="454"/>
    </location>
</feature>
<dbReference type="PANTHER" id="PTHR45745">
    <property type="entry name" value="PHOSPHOMANNOMUTASE 45A"/>
    <property type="match status" value="1"/>
</dbReference>
<dbReference type="GO" id="GO:0008973">
    <property type="term" value="F:phosphopentomutase activity"/>
    <property type="evidence" value="ECO:0007669"/>
    <property type="project" value="TreeGrafter"/>
</dbReference>
<name>A0A4Q2UH85_9BACT</name>
<sequence>MTAQTLDSATQQRVEQWLGGNYDADTKEAIQHLLDAGNFNELTDSFYRDLEFGTGGLRGVLGVGSNRMNRYTVGAATQGLCNYINRYAEAAAFPGQDISVAIAHDSRRMSPEFARLVADIFSANGIKVYLFSALRPTPELSFAIRQLGCQSGIVVTASHNPPEYNGYKVYWNDGAQVVAPHDKAIIAEVNKITSVDDIKFDGVPERIQLIDEEIDAPYIERVKSNAVNPDVIKRQADLNIVFTPIHGTGITLVPRALEALGFTNVHIVSEQATPDGNFPTVKSPNPEERAAMQLALDMALAINADLVIATDPDADRVGAGARNHHGEFELLNGNQMASLIIYYLLNAWRDAGKLTGKEFVAKTIVTTDLIDRMCERYGVNCYNTLTGFKYIAEVIRELEGKEQFIGGGEESYGYLIGDFVRDKDAVASCAMIAELTAYAKDRGQSLFDMLMAMYQENGFFYEALVSITKKGKSGAEEIQEMMAGFRANPPKEIAGSPVVRIDDYKALTRTDAQGQSSPIEAGKMGIESSNVLQFITADGTKVSARPSGTEPKIKFYVSVVEPLASKEAFDDTYAQLKAKVQRVIDELKLI</sequence>
<evidence type="ECO:0000259" key="9">
    <source>
        <dbReference type="Pfam" id="PF02879"/>
    </source>
</evidence>
<dbReference type="PRINTS" id="PR00509">
    <property type="entry name" value="PGMPMM"/>
</dbReference>
<dbReference type="PANTHER" id="PTHR45745:SF1">
    <property type="entry name" value="PHOSPHOGLUCOMUTASE 2B-RELATED"/>
    <property type="match status" value="1"/>
</dbReference>
<dbReference type="InterPro" id="IPR036900">
    <property type="entry name" value="A-D-PHexomutase_C_sf"/>
</dbReference>
<dbReference type="PROSITE" id="PS00710">
    <property type="entry name" value="PGM_PMM"/>
    <property type="match status" value="1"/>
</dbReference>
<dbReference type="Gene3D" id="3.40.120.10">
    <property type="entry name" value="Alpha-D-Glucose-1,6-Bisphosphate, subunit A, domain 3"/>
    <property type="match status" value="3"/>
</dbReference>
<evidence type="ECO:0000259" key="10">
    <source>
        <dbReference type="Pfam" id="PF02880"/>
    </source>
</evidence>
<dbReference type="GO" id="GO:0000287">
    <property type="term" value="F:magnesium ion binding"/>
    <property type="evidence" value="ECO:0007669"/>
    <property type="project" value="InterPro"/>
</dbReference>
<dbReference type="EMBL" id="SBLB01000011">
    <property type="protein sequence ID" value="RYC66801.1"/>
    <property type="molecule type" value="Genomic_DNA"/>
</dbReference>
<dbReference type="GO" id="GO:0006166">
    <property type="term" value="P:purine ribonucleoside salvage"/>
    <property type="evidence" value="ECO:0007669"/>
    <property type="project" value="TreeGrafter"/>
</dbReference>
<comment type="cofactor">
    <cofactor evidence="1">
        <name>Mg(2+)</name>
        <dbReference type="ChEBI" id="CHEBI:18420"/>
    </cofactor>
</comment>
<dbReference type="CDD" id="cd05799">
    <property type="entry name" value="PGM2"/>
    <property type="match status" value="1"/>
</dbReference>
<evidence type="ECO:0000256" key="4">
    <source>
        <dbReference type="ARBA" id="ARBA00022723"/>
    </source>
</evidence>
<keyword evidence="12" id="KW-1185">Reference proteome</keyword>
<gene>
    <name evidence="11" type="ORF">EQG79_27250</name>
</gene>
<keyword evidence="5 7" id="KW-0460">Magnesium</keyword>
<evidence type="ECO:0000256" key="3">
    <source>
        <dbReference type="ARBA" id="ARBA00022553"/>
    </source>
</evidence>
<evidence type="ECO:0000313" key="11">
    <source>
        <dbReference type="EMBL" id="RYC66801.1"/>
    </source>
</evidence>
<organism evidence="11 12">
    <name type="scientific">Spirosoma sordidisoli</name>
    <dbReference type="NCBI Taxonomy" id="2502893"/>
    <lineage>
        <taxon>Bacteria</taxon>
        <taxon>Pseudomonadati</taxon>
        <taxon>Bacteroidota</taxon>
        <taxon>Cytophagia</taxon>
        <taxon>Cytophagales</taxon>
        <taxon>Cytophagaceae</taxon>
        <taxon>Spirosoma</taxon>
    </lineage>
</organism>
<dbReference type="RefSeq" id="WP_129605918.1">
    <property type="nucleotide sequence ID" value="NZ_SBLB01000011.1"/>
</dbReference>
<proteinExistence type="inferred from homology"/>
<feature type="domain" description="Alpha-D-phosphohexomutase alpha/beta/alpha" evidence="9">
    <location>
        <begin position="217"/>
        <end position="319"/>
    </location>
</feature>
<dbReference type="GO" id="GO:0005975">
    <property type="term" value="P:carbohydrate metabolic process"/>
    <property type="evidence" value="ECO:0007669"/>
    <property type="project" value="InterPro"/>
</dbReference>
<comment type="caution">
    <text evidence="11">The sequence shown here is derived from an EMBL/GenBank/DDBJ whole genome shotgun (WGS) entry which is preliminary data.</text>
</comment>